<dbReference type="Gene3D" id="3.40.50.450">
    <property type="match status" value="1"/>
</dbReference>
<comment type="caution">
    <text evidence="4">The sequence shown here is derived from an EMBL/GenBank/DDBJ whole genome shotgun (WGS) entry which is preliminary data.</text>
</comment>
<evidence type="ECO:0000259" key="3">
    <source>
        <dbReference type="Pfam" id="PF17782"/>
    </source>
</evidence>
<feature type="domain" description="Smf/DprA SLOG" evidence="2">
    <location>
        <begin position="79"/>
        <end position="287"/>
    </location>
</feature>
<dbReference type="PANTHER" id="PTHR43022:SF1">
    <property type="entry name" value="PROTEIN SMF"/>
    <property type="match status" value="1"/>
</dbReference>
<feature type="domain" description="DprA winged helix" evidence="3">
    <location>
        <begin position="303"/>
        <end position="355"/>
    </location>
</feature>
<evidence type="ECO:0000259" key="2">
    <source>
        <dbReference type="Pfam" id="PF02481"/>
    </source>
</evidence>
<protein>
    <submittedName>
        <fullName evidence="4">Rossmann fold nucleotide-binding protein</fullName>
    </submittedName>
</protein>
<dbReference type="InterPro" id="IPR036390">
    <property type="entry name" value="WH_DNA-bd_sf"/>
</dbReference>
<dbReference type="InterPro" id="IPR010994">
    <property type="entry name" value="RuvA_2-like"/>
</dbReference>
<dbReference type="Gene3D" id="1.10.10.10">
    <property type="entry name" value="Winged helix-like DNA-binding domain superfamily/Winged helix DNA-binding domain"/>
    <property type="match status" value="1"/>
</dbReference>
<gene>
    <name evidence="4" type="ORF">KKC1_34400</name>
</gene>
<dbReference type="RefSeq" id="WP_088555297.1">
    <property type="nucleotide sequence ID" value="NZ_BDGJ01000215.1"/>
</dbReference>
<proteinExistence type="inferred from homology"/>
<dbReference type="NCBIfam" id="TIGR00732">
    <property type="entry name" value="dprA"/>
    <property type="match status" value="1"/>
</dbReference>
<dbReference type="InterPro" id="IPR041614">
    <property type="entry name" value="DprA_WH"/>
</dbReference>
<dbReference type="EMBL" id="BDGJ01000215">
    <property type="protein sequence ID" value="GAW94332.1"/>
    <property type="molecule type" value="Genomic_DNA"/>
</dbReference>
<evidence type="ECO:0000256" key="1">
    <source>
        <dbReference type="ARBA" id="ARBA00006525"/>
    </source>
</evidence>
<dbReference type="InterPro" id="IPR057666">
    <property type="entry name" value="DrpA_SLOG"/>
</dbReference>
<dbReference type="InterPro" id="IPR003488">
    <property type="entry name" value="DprA"/>
</dbReference>
<dbReference type="SUPFAM" id="SSF46785">
    <property type="entry name" value="Winged helix' DNA-binding domain"/>
    <property type="match status" value="1"/>
</dbReference>
<reference evidence="5" key="1">
    <citation type="journal article" date="2017" name="Appl. Environ. Microbiol.">
        <title>Genomic Analysis of Calderihabitans maritimus KKC1, a Thermophilic, Hydrogenogenic, Carboxydotrophic Bacterium Isolated from Marine Sediment.</title>
        <authorList>
            <person name="Omae K."/>
            <person name="Yoneda Y."/>
            <person name="Fukuyama Y."/>
            <person name="Yoshida T."/>
            <person name="Sako Y."/>
        </authorList>
    </citation>
    <scope>NUCLEOTIDE SEQUENCE [LARGE SCALE GENOMIC DNA]</scope>
    <source>
        <strain evidence="5">KKC1</strain>
    </source>
</reference>
<dbReference type="InterPro" id="IPR036388">
    <property type="entry name" value="WH-like_DNA-bd_sf"/>
</dbReference>
<dbReference type="Pfam" id="PF17782">
    <property type="entry name" value="WHD_DprA"/>
    <property type="match status" value="1"/>
</dbReference>
<evidence type="ECO:0000313" key="4">
    <source>
        <dbReference type="EMBL" id="GAW94332.1"/>
    </source>
</evidence>
<dbReference type="Pfam" id="PF14520">
    <property type="entry name" value="HHH_5"/>
    <property type="match status" value="1"/>
</dbReference>
<dbReference type="OrthoDB" id="9785707at2"/>
<accession>A0A1Z5HXT2</accession>
<dbReference type="SUPFAM" id="SSF47781">
    <property type="entry name" value="RuvA domain 2-like"/>
    <property type="match status" value="1"/>
</dbReference>
<organism evidence="4 5">
    <name type="scientific">Calderihabitans maritimus</name>
    <dbReference type="NCBI Taxonomy" id="1246530"/>
    <lineage>
        <taxon>Bacteria</taxon>
        <taxon>Bacillati</taxon>
        <taxon>Bacillota</taxon>
        <taxon>Clostridia</taxon>
        <taxon>Neomoorellales</taxon>
        <taxon>Calderihabitantaceae</taxon>
        <taxon>Calderihabitans</taxon>
    </lineage>
</organism>
<dbReference type="AlphaFoldDB" id="A0A1Z5HXT2"/>
<keyword evidence="5" id="KW-1185">Reference proteome</keyword>
<comment type="similarity">
    <text evidence="1">Belongs to the DprA/Smf family.</text>
</comment>
<dbReference type="Proteomes" id="UP000197032">
    <property type="component" value="Unassembled WGS sequence"/>
</dbReference>
<dbReference type="PANTHER" id="PTHR43022">
    <property type="entry name" value="PROTEIN SMF"/>
    <property type="match status" value="1"/>
</dbReference>
<sequence length="361" mass="40047">MDKNIYWLALIQTPMVGPRTLLKLVRHLGNPQRVWEANRKELEQVPEIPPAVVENIVVRRRSLDLQREWDRLQEYQVRLITIDDEDYPVNLKRIYDPPPVLFVKGTIKKEDEQAIAIVGSRRATAYGRKVAQKLAQELVLNGFCVVSGMARGIDTCAHQGALQGGGRTIAVLGSGINVVYPRENDQLMESISENGAVISEFPLDTQPEPGNFPVRNRIISGLAWGTLVVEATERSGSLITVDFALEQGRDVFAVPGPITSPCSKGTNNLIKQGAKLVETVADILEEYGIKPFFSGEDRKGNISLDKIEKEVLQLVSSEPVHVDELQKLTGLSISRLNSILMFLELKGLVRQLPGKYYLASG</sequence>
<dbReference type="Pfam" id="PF02481">
    <property type="entry name" value="DNA_processg_A"/>
    <property type="match status" value="1"/>
</dbReference>
<name>A0A1Z5HXT2_9FIRM</name>
<dbReference type="GO" id="GO:0009294">
    <property type="term" value="P:DNA-mediated transformation"/>
    <property type="evidence" value="ECO:0007669"/>
    <property type="project" value="InterPro"/>
</dbReference>
<dbReference type="SUPFAM" id="SSF102405">
    <property type="entry name" value="MCP/YpsA-like"/>
    <property type="match status" value="1"/>
</dbReference>
<evidence type="ECO:0000313" key="5">
    <source>
        <dbReference type="Proteomes" id="UP000197032"/>
    </source>
</evidence>